<name>A0ABV4XPF0_9CYAN</name>
<dbReference type="PROSITE" id="PS50293">
    <property type="entry name" value="TPR_REGION"/>
    <property type="match status" value="1"/>
</dbReference>
<evidence type="ECO:0000313" key="5">
    <source>
        <dbReference type="Proteomes" id="UP001576784"/>
    </source>
</evidence>
<dbReference type="PROSITE" id="PS50005">
    <property type="entry name" value="TPR"/>
    <property type="match status" value="3"/>
</dbReference>
<proteinExistence type="predicted"/>
<feature type="repeat" description="TPR" evidence="3">
    <location>
        <begin position="18"/>
        <end position="51"/>
    </location>
</feature>
<keyword evidence="2 3" id="KW-0802">TPR repeat</keyword>
<dbReference type="PANTHER" id="PTHR44943">
    <property type="entry name" value="CELLULOSE SYNTHASE OPERON PROTEIN C"/>
    <property type="match status" value="1"/>
</dbReference>
<dbReference type="InterPro" id="IPR051685">
    <property type="entry name" value="Ycf3/AcsC/BcsC/TPR_MFPF"/>
</dbReference>
<evidence type="ECO:0000256" key="2">
    <source>
        <dbReference type="ARBA" id="ARBA00022803"/>
    </source>
</evidence>
<evidence type="ECO:0000313" key="4">
    <source>
        <dbReference type="EMBL" id="MFB2893578.1"/>
    </source>
</evidence>
<dbReference type="PANTHER" id="PTHR44943:SF8">
    <property type="entry name" value="TPR REPEAT-CONTAINING PROTEIN MJ0263"/>
    <property type="match status" value="1"/>
</dbReference>
<keyword evidence="5" id="KW-1185">Reference proteome</keyword>
<protein>
    <submittedName>
        <fullName evidence="4">Tetratricopeptide repeat protein</fullName>
    </submittedName>
</protein>
<sequence length="146" mass="16883">MLISHQNSQTGVDRTETYQVLHNQGCLLLDRGNYQEALTYFDQVLALDPQHQQAWAFRGAVLIFLERYTEALSSCDRALLLNPKDSETWVMHGVALQRLDRYKQAYNSYDRALGIERKPILKQLFQPILSLIKRLIRQLPSIGPAR</sequence>
<accession>A0ABV4XPF0</accession>
<dbReference type="InterPro" id="IPR011990">
    <property type="entry name" value="TPR-like_helical_dom_sf"/>
</dbReference>
<evidence type="ECO:0000256" key="1">
    <source>
        <dbReference type="ARBA" id="ARBA00022737"/>
    </source>
</evidence>
<comment type="caution">
    <text evidence="4">The sequence shown here is derived from an EMBL/GenBank/DDBJ whole genome shotgun (WGS) entry which is preliminary data.</text>
</comment>
<dbReference type="Pfam" id="PF13432">
    <property type="entry name" value="TPR_16"/>
    <property type="match status" value="1"/>
</dbReference>
<dbReference type="SUPFAM" id="SSF48452">
    <property type="entry name" value="TPR-like"/>
    <property type="match status" value="1"/>
</dbReference>
<feature type="repeat" description="TPR" evidence="3">
    <location>
        <begin position="86"/>
        <end position="119"/>
    </location>
</feature>
<dbReference type="SMART" id="SM00028">
    <property type="entry name" value="TPR"/>
    <property type="match status" value="3"/>
</dbReference>
<dbReference type="InterPro" id="IPR019734">
    <property type="entry name" value="TPR_rpt"/>
</dbReference>
<dbReference type="Gene3D" id="1.25.40.10">
    <property type="entry name" value="Tetratricopeptide repeat domain"/>
    <property type="match status" value="1"/>
</dbReference>
<organism evidence="4 5">
    <name type="scientific">Floridaenema flaviceps BLCC-F50</name>
    <dbReference type="NCBI Taxonomy" id="3153642"/>
    <lineage>
        <taxon>Bacteria</taxon>
        <taxon>Bacillati</taxon>
        <taxon>Cyanobacteriota</taxon>
        <taxon>Cyanophyceae</taxon>
        <taxon>Oscillatoriophycideae</taxon>
        <taxon>Aerosakkonematales</taxon>
        <taxon>Aerosakkonemataceae</taxon>
        <taxon>Floridanema</taxon>
        <taxon>Floridanema flaviceps</taxon>
    </lineage>
</organism>
<dbReference type="EMBL" id="JBHFNR010000078">
    <property type="protein sequence ID" value="MFB2893578.1"/>
    <property type="molecule type" value="Genomic_DNA"/>
</dbReference>
<keyword evidence="1" id="KW-0677">Repeat</keyword>
<feature type="repeat" description="TPR" evidence="3">
    <location>
        <begin position="52"/>
        <end position="85"/>
    </location>
</feature>
<dbReference type="Pfam" id="PF13181">
    <property type="entry name" value="TPR_8"/>
    <property type="match status" value="1"/>
</dbReference>
<dbReference type="Proteomes" id="UP001576784">
    <property type="component" value="Unassembled WGS sequence"/>
</dbReference>
<reference evidence="4 5" key="1">
    <citation type="submission" date="2024-09" db="EMBL/GenBank/DDBJ databases">
        <title>Floridaenema gen nov. (Aerosakkonemataceae, Aerosakkonematales ord. nov., Cyanobacteria) from benthic tropical and subtropical fresh waters, with the description of four new species.</title>
        <authorList>
            <person name="Moretto J.A."/>
            <person name="Berthold D.E."/>
            <person name="Lefler F.W."/>
            <person name="Huang I.-S."/>
            <person name="Laughinghouse H. IV."/>
        </authorList>
    </citation>
    <scope>NUCLEOTIDE SEQUENCE [LARGE SCALE GENOMIC DNA]</scope>
    <source>
        <strain evidence="4 5">BLCC-F50</strain>
    </source>
</reference>
<evidence type="ECO:0000256" key="3">
    <source>
        <dbReference type="PROSITE-ProRule" id="PRU00339"/>
    </source>
</evidence>
<gene>
    <name evidence="4" type="ORF">ACE1CI_11760</name>
</gene>
<dbReference type="RefSeq" id="WP_413263236.1">
    <property type="nucleotide sequence ID" value="NZ_JBHFNR010000078.1"/>
</dbReference>